<feature type="compositionally biased region" description="Low complexity" evidence="1">
    <location>
        <begin position="173"/>
        <end position="194"/>
    </location>
</feature>
<reference evidence="4" key="1">
    <citation type="submission" date="2020-12" db="EMBL/GenBank/DDBJ databases">
        <title>Genomic characterization of non-nitrogen-fixing Frankia strains.</title>
        <authorList>
            <person name="Carlos-Shanley C."/>
            <person name="Guerra T."/>
            <person name="Hahn D."/>
        </authorList>
    </citation>
    <scope>NUCLEOTIDE SEQUENCE</scope>
    <source>
        <strain evidence="4">CN6</strain>
    </source>
</reference>
<evidence type="ECO:0000313" key="4">
    <source>
        <dbReference type="EMBL" id="MBL7630841.1"/>
    </source>
</evidence>
<dbReference type="AlphaFoldDB" id="A0A937UU81"/>
<gene>
    <name evidence="4" type="ORF">I7412_27500</name>
</gene>
<evidence type="ECO:0000256" key="1">
    <source>
        <dbReference type="SAM" id="MobiDB-lite"/>
    </source>
</evidence>
<protein>
    <recommendedName>
        <fullName evidence="3">Effector-associated domain-containing protein</fullName>
    </recommendedName>
</protein>
<feature type="domain" description="Effector-associated" evidence="3">
    <location>
        <begin position="12"/>
        <end position="100"/>
    </location>
</feature>
<sequence length="359" mass="38716">MTEPSGDRDLALDPADGRALRDACVRLLPSQSEIVNLLEDIEYPRESLPVFRISSAGEVWGEIFRKLENGVIPTPWGRLLGALAWRFWGDVEVRRLAQEHLGLTRRPRRSRWRRRPRMVIATSALVVVAAAPTGLLTIPAGGPFPREGESQLPLLTTSAGVPDSAAPPPSSGPPTTTSTSSASPPTGPSRTPAPRILPSPERCTGKGNLQQVNPSPNRGDTPNKSNEVTITGAAYELTPQGDNLLVDVEITFGGNIPDGNFLYLYTRMNKVGGVIQKNDNKYLVDSVVQGTGCWRWDDLDAGRLGAGYASLQLFPVLMDAAAKQRYVDGSPGDILATEDLDNVGEARWTSVYVNVGLGN</sequence>
<evidence type="ECO:0000259" key="3">
    <source>
        <dbReference type="Pfam" id="PF19955"/>
    </source>
</evidence>
<dbReference type="RefSeq" id="WP_203031818.1">
    <property type="nucleotide sequence ID" value="NZ_JAEACQ010000255.1"/>
</dbReference>
<proteinExistence type="predicted"/>
<comment type="caution">
    <text evidence="4">The sequence shown here is derived from an EMBL/GenBank/DDBJ whole genome shotgun (WGS) entry which is preliminary data.</text>
</comment>
<evidence type="ECO:0000256" key="2">
    <source>
        <dbReference type="SAM" id="Phobius"/>
    </source>
</evidence>
<name>A0A937UU81_9ACTN</name>
<keyword evidence="5" id="KW-1185">Reference proteome</keyword>
<evidence type="ECO:0000313" key="5">
    <source>
        <dbReference type="Proteomes" id="UP000604475"/>
    </source>
</evidence>
<feature type="transmembrane region" description="Helical" evidence="2">
    <location>
        <begin position="118"/>
        <end position="138"/>
    </location>
</feature>
<dbReference type="InterPro" id="IPR045430">
    <property type="entry name" value="EAD1"/>
</dbReference>
<keyword evidence="2" id="KW-0812">Transmembrane</keyword>
<keyword evidence="2" id="KW-0472">Membrane</keyword>
<accession>A0A937UU81</accession>
<organism evidence="4 5">
    <name type="scientific">Frankia nepalensis</name>
    <dbReference type="NCBI Taxonomy" id="1836974"/>
    <lineage>
        <taxon>Bacteria</taxon>
        <taxon>Bacillati</taxon>
        <taxon>Actinomycetota</taxon>
        <taxon>Actinomycetes</taxon>
        <taxon>Frankiales</taxon>
        <taxon>Frankiaceae</taxon>
        <taxon>Frankia</taxon>
    </lineage>
</organism>
<dbReference type="EMBL" id="JAEACQ010000255">
    <property type="protein sequence ID" value="MBL7630841.1"/>
    <property type="molecule type" value="Genomic_DNA"/>
</dbReference>
<feature type="region of interest" description="Disordered" evidence="1">
    <location>
        <begin position="157"/>
        <end position="226"/>
    </location>
</feature>
<dbReference type="Pfam" id="PF19955">
    <property type="entry name" value="EAD1"/>
    <property type="match status" value="1"/>
</dbReference>
<dbReference type="Proteomes" id="UP000604475">
    <property type="component" value="Unassembled WGS sequence"/>
</dbReference>
<keyword evidence="2" id="KW-1133">Transmembrane helix</keyword>
<feature type="compositionally biased region" description="Polar residues" evidence="1">
    <location>
        <begin position="207"/>
        <end position="226"/>
    </location>
</feature>